<keyword evidence="2" id="KW-0813">Transport</keyword>
<reference evidence="10" key="1">
    <citation type="submission" date="2022-03" db="EMBL/GenBank/DDBJ databases">
        <title>Complete genome sequence of Caldinitratiruptor microaerophilus.</title>
        <authorList>
            <person name="Mukaiyama R."/>
            <person name="Nishiyama T."/>
            <person name="Ueda K."/>
        </authorList>
    </citation>
    <scope>NUCLEOTIDE SEQUENCE</scope>
    <source>
        <strain evidence="10">JCM 16183</strain>
    </source>
</reference>
<evidence type="ECO:0000256" key="4">
    <source>
        <dbReference type="ARBA" id="ARBA00022692"/>
    </source>
</evidence>
<dbReference type="KEGG" id="cmic:caldi_01540"/>
<dbReference type="AlphaFoldDB" id="A0AA35CIH2"/>
<feature type="transmembrane region" description="Helical" evidence="9">
    <location>
        <begin position="36"/>
        <end position="53"/>
    </location>
</feature>
<name>A0AA35CIH2_9FIRM</name>
<evidence type="ECO:0000256" key="8">
    <source>
        <dbReference type="ARBA" id="ARBA00037998"/>
    </source>
</evidence>
<feature type="transmembrane region" description="Helical" evidence="9">
    <location>
        <begin position="195"/>
        <end position="217"/>
    </location>
</feature>
<feature type="transmembrane region" description="Helical" evidence="9">
    <location>
        <begin position="99"/>
        <end position="120"/>
    </location>
</feature>
<feature type="transmembrane region" description="Helical" evidence="9">
    <location>
        <begin position="146"/>
        <end position="163"/>
    </location>
</feature>
<dbReference type="PANTHER" id="PTHR11795:SF445">
    <property type="entry name" value="AMINO ACID ABC TRANSPORTER PERMEASE PROTEIN"/>
    <property type="match status" value="1"/>
</dbReference>
<feature type="transmembrane region" description="Helical" evidence="9">
    <location>
        <begin position="265"/>
        <end position="281"/>
    </location>
</feature>
<dbReference type="RefSeq" id="WP_264843181.1">
    <property type="nucleotide sequence ID" value="NZ_AP025628.1"/>
</dbReference>
<dbReference type="Proteomes" id="UP001163687">
    <property type="component" value="Chromosome"/>
</dbReference>
<dbReference type="GO" id="GO:0006865">
    <property type="term" value="P:amino acid transport"/>
    <property type="evidence" value="ECO:0007669"/>
    <property type="project" value="UniProtKB-KW"/>
</dbReference>
<evidence type="ECO:0000256" key="7">
    <source>
        <dbReference type="ARBA" id="ARBA00023136"/>
    </source>
</evidence>
<dbReference type="GO" id="GO:0005886">
    <property type="term" value="C:plasma membrane"/>
    <property type="evidence" value="ECO:0007669"/>
    <property type="project" value="UniProtKB-SubCell"/>
</dbReference>
<evidence type="ECO:0000256" key="3">
    <source>
        <dbReference type="ARBA" id="ARBA00022475"/>
    </source>
</evidence>
<dbReference type="GO" id="GO:0022857">
    <property type="term" value="F:transmembrane transporter activity"/>
    <property type="evidence" value="ECO:0007669"/>
    <property type="project" value="InterPro"/>
</dbReference>
<evidence type="ECO:0000313" key="11">
    <source>
        <dbReference type="Proteomes" id="UP001163687"/>
    </source>
</evidence>
<dbReference type="InterPro" id="IPR052157">
    <property type="entry name" value="BCAA_transport_permease"/>
</dbReference>
<keyword evidence="6 9" id="KW-1133">Transmembrane helix</keyword>
<feature type="transmembrane region" description="Helical" evidence="9">
    <location>
        <begin position="229"/>
        <end position="253"/>
    </location>
</feature>
<dbReference type="CDD" id="cd06582">
    <property type="entry name" value="TM_PBP1_LivH_like"/>
    <property type="match status" value="1"/>
</dbReference>
<protein>
    <submittedName>
        <fullName evidence="10">Branched-chain amino acid ABC transporter permease</fullName>
    </submittedName>
</protein>
<dbReference type="EMBL" id="AP025628">
    <property type="protein sequence ID" value="BDG59064.1"/>
    <property type="molecule type" value="Genomic_DNA"/>
</dbReference>
<dbReference type="InterPro" id="IPR001851">
    <property type="entry name" value="ABC_transp_permease"/>
</dbReference>
<organism evidence="10 11">
    <name type="scientific">Caldinitratiruptor microaerophilus</name>
    <dbReference type="NCBI Taxonomy" id="671077"/>
    <lineage>
        <taxon>Bacteria</taxon>
        <taxon>Bacillati</taxon>
        <taxon>Bacillota</taxon>
        <taxon>Clostridia</taxon>
        <taxon>Eubacteriales</taxon>
        <taxon>Symbiobacteriaceae</taxon>
        <taxon>Caldinitratiruptor</taxon>
    </lineage>
</organism>
<comment type="similarity">
    <text evidence="8">Belongs to the binding-protein-dependent transport system permease family. LivHM subfamily.</text>
</comment>
<feature type="transmembrane region" description="Helical" evidence="9">
    <location>
        <begin position="6"/>
        <end position="29"/>
    </location>
</feature>
<evidence type="ECO:0000313" key="10">
    <source>
        <dbReference type="EMBL" id="BDG59064.1"/>
    </source>
</evidence>
<keyword evidence="3" id="KW-1003">Cell membrane</keyword>
<evidence type="ECO:0000256" key="1">
    <source>
        <dbReference type="ARBA" id="ARBA00004651"/>
    </source>
</evidence>
<keyword evidence="11" id="KW-1185">Reference proteome</keyword>
<keyword evidence="7 9" id="KW-0472">Membrane</keyword>
<dbReference type="PANTHER" id="PTHR11795">
    <property type="entry name" value="BRANCHED-CHAIN AMINO ACID TRANSPORT SYSTEM PERMEASE PROTEIN LIVH"/>
    <property type="match status" value="1"/>
</dbReference>
<proteinExistence type="inferred from homology"/>
<dbReference type="Pfam" id="PF02653">
    <property type="entry name" value="BPD_transp_2"/>
    <property type="match status" value="1"/>
</dbReference>
<evidence type="ECO:0000256" key="5">
    <source>
        <dbReference type="ARBA" id="ARBA00022970"/>
    </source>
</evidence>
<evidence type="ECO:0000256" key="6">
    <source>
        <dbReference type="ARBA" id="ARBA00022989"/>
    </source>
</evidence>
<comment type="subcellular location">
    <subcellularLocation>
        <location evidence="1">Cell membrane</location>
        <topology evidence="1">Multi-pass membrane protein</topology>
    </subcellularLocation>
</comment>
<keyword evidence="5" id="KW-0029">Amino-acid transport</keyword>
<gene>
    <name evidence="10" type="ORF">caldi_01540</name>
</gene>
<feature type="transmembrane region" description="Helical" evidence="9">
    <location>
        <begin position="59"/>
        <end position="78"/>
    </location>
</feature>
<keyword evidence="4 9" id="KW-0812">Transmembrane</keyword>
<evidence type="ECO:0000256" key="9">
    <source>
        <dbReference type="SAM" id="Phobius"/>
    </source>
</evidence>
<evidence type="ECO:0000256" key="2">
    <source>
        <dbReference type="ARBA" id="ARBA00022448"/>
    </source>
</evidence>
<accession>A0AA35CIH2</accession>
<sequence>MALTNAIVNGILMGGIYGLIALGLTLVFGIMRVVNFAHGALLMVSMYAAYFAWHYTRLYPYFTVFVVAPFMFVVGFLLQRYLIRPVFKAEADVREPISALLLTAGLMVTLENMALLFFGADYRTAKTTLSGVTYHLGGISVAAPRLYAFLITLVATVIFYVFLQRTETGRAMRAVGQDRSAAALVGINVYRMYDVAFGVGLALLGVAGSVLVPFYYVQPSVGQIFGTRAFITVVLGGLGSVPGALVGGLLIGIVESVAAQFMESTWTQVLINYGFLAFLFIKPSGLFGSPYDA</sequence>